<feature type="chain" id="PRO_5035260755" evidence="6">
    <location>
        <begin position="24"/>
        <end position="523"/>
    </location>
</feature>
<dbReference type="PANTHER" id="PTHR30504:SF3">
    <property type="entry name" value="GLUCANS BIOSYNTHESIS PROTEIN D"/>
    <property type="match status" value="1"/>
</dbReference>
<dbReference type="Gene3D" id="2.70.98.10">
    <property type="match status" value="1"/>
</dbReference>
<organism evidence="8 9">
    <name type="scientific">Aliidongia dinghuensis</name>
    <dbReference type="NCBI Taxonomy" id="1867774"/>
    <lineage>
        <taxon>Bacteria</taxon>
        <taxon>Pseudomonadati</taxon>
        <taxon>Pseudomonadota</taxon>
        <taxon>Alphaproteobacteria</taxon>
        <taxon>Rhodospirillales</taxon>
        <taxon>Dongiaceae</taxon>
        <taxon>Aliidongia</taxon>
    </lineage>
</organism>
<dbReference type="Proteomes" id="UP000646365">
    <property type="component" value="Unassembled WGS sequence"/>
</dbReference>
<dbReference type="UniPathway" id="UPA00637"/>
<reference evidence="8" key="1">
    <citation type="journal article" date="2014" name="Int. J. Syst. Evol. Microbiol.">
        <title>Complete genome sequence of Corynebacterium casei LMG S-19264T (=DSM 44701T), isolated from a smear-ripened cheese.</title>
        <authorList>
            <consortium name="US DOE Joint Genome Institute (JGI-PGF)"/>
            <person name="Walter F."/>
            <person name="Albersmeier A."/>
            <person name="Kalinowski J."/>
            <person name="Ruckert C."/>
        </authorList>
    </citation>
    <scope>NUCLEOTIDE SEQUENCE</scope>
    <source>
        <strain evidence="8">CGMCC 1.15725</strain>
    </source>
</reference>
<dbReference type="SUPFAM" id="SSF74650">
    <property type="entry name" value="Galactose mutarotase-like"/>
    <property type="match status" value="1"/>
</dbReference>
<dbReference type="PROSITE" id="PS51318">
    <property type="entry name" value="TAT"/>
    <property type="match status" value="1"/>
</dbReference>
<evidence type="ECO:0000256" key="4">
    <source>
        <dbReference type="ARBA" id="ARBA00022729"/>
    </source>
</evidence>
<dbReference type="Gene3D" id="2.60.40.10">
    <property type="entry name" value="Immunoglobulins"/>
    <property type="match status" value="1"/>
</dbReference>
<reference evidence="8" key="2">
    <citation type="submission" date="2020-09" db="EMBL/GenBank/DDBJ databases">
        <authorList>
            <person name="Sun Q."/>
            <person name="Zhou Y."/>
        </authorList>
    </citation>
    <scope>NUCLEOTIDE SEQUENCE</scope>
    <source>
        <strain evidence="8">CGMCC 1.15725</strain>
    </source>
</reference>
<evidence type="ECO:0000313" key="8">
    <source>
        <dbReference type="EMBL" id="GGF33924.1"/>
    </source>
</evidence>
<dbReference type="Pfam" id="PF04349">
    <property type="entry name" value="MdoG"/>
    <property type="match status" value="1"/>
</dbReference>
<dbReference type="PANTHER" id="PTHR30504">
    <property type="entry name" value="GLUCANS BIOSYNTHESIS PROTEIN"/>
    <property type="match status" value="1"/>
</dbReference>
<evidence type="ECO:0000256" key="5">
    <source>
        <dbReference type="ARBA" id="ARBA00022764"/>
    </source>
</evidence>
<dbReference type="AlphaFoldDB" id="A0A8J2YYL8"/>
<keyword evidence="9" id="KW-1185">Reference proteome</keyword>
<dbReference type="GO" id="GO:0003824">
    <property type="term" value="F:catalytic activity"/>
    <property type="evidence" value="ECO:0007669"/>
    <property type="project" value="InterPro"/>
</dbReference>
<dbReference type="InterPro" id="IPR014438">
    <property type="entry name" value="Glucan_biosyn_MdoG/MdoD"/>
</dbReference>
<evidence type="ECO:0000259" key="7">
    <source>
        <dbReference type="Pfam" id="PF04349"/>
    </source>
</evidence>
<evidence type="ECO:0000313" key="9">
    <source>
        <dbReference type="Proteomes" id="UP000646365"/>
    </source>
</evidence>
<feature type="domain" description="Glucan biosynthesis periplasmic MdoG C-terminal" evidence="7">
    <location>
        <begin position="45"/>
        <end position="519"/>
    </location>
</feature>
<gene>
    <name evidence="8" type="primary">mdoG</name>
    <name evidence="8" type="ORF">GCM10011611_45210</name>
</gene>
<accession>A0A8J2YYL8</accession>
<feature type="signal peptide" evidence="6">
    <location>
        <begin position="1"/>
        <end position="23"/>
    </location>
</feature>
<dbReference type="SUPFAM" id="SSF81296">
    <property type="entry name" value="E set domains"/>
    <property type="match status" value="1"/>
</dbReference>
<dbReference type="InterPro" id="IPR014756">
    <property type="entry name" value="Ig_E-set"/>
</dbReference>
<dbReference type="InterPro" id="IPR007444">
    <property type="entry name" value="Glucan_biosyn_MdoG_C"/>
</dbReference>
<dbReference type="InterPro" id="IPR014718">
    <property type="entry name" value="GH-type_carb-bd"/>
</dbReference>
<dbReference type="InterPro" id="IPR011013">
    <property type="entry name" value="Gal_mutarotase_sf_dom"/>
</dbReference>
<keyword evidence="4 6" id="KW-0732">Signal</keyword>
<evidence type="ECO:0000256" key="3">
    <source>
        <dbReference type="ARBA" id="ARBA00009284"/>
    </source>
</evidence>
<evidence type="ECO:0000256" key="6">
    <source>
        <dbReference type="SAM" id="SignalP"/>
    </source>
</evidence>
<comment type="subcellular location">
    <subcellularLocation>
        <location evidence="1">Periplasm</location>
    </subcellularLocation>
</comment>
<evidence type="ECO:0000256" key="2">
    <source>
        <dbReference type="ARBA" id="ARBA00005001"/>
    </source>
</evidence>
<comment type="pathway">
    <text evidence="2">Glycan metabolism; osmoregulated periplasmic glucan (OPG) biosynthesis.</text>
</comment>
<comment type="similarity">
    <text evidence="3">Belongs to the OpgD/OpgG family.</text>
</comment>
<dbReference type="InterPro" id="IPR013783">
    <property type="entry name" value="Ig-like_fold"/>
</dbReference>
<dbReference type="InterPro" id="IPR006311">
    <property type="entry name" value="TAT_signal"/>
</dbReference>
<dbReference type="GO" id="GO:0030288">
    <property type="term" value="C:outer membrane-bounded periplasmic space"/>
    <property type="evidence" value="ECO:0007669"/>
    <property type="project" value="TreeGrafter"/>
</dbReference>
<dbReference type="GO" id="GO:0051274">
    <property type="term" value="P:beta-glucan biosynthetic process"/>
    <property type="evidence" value="ECO:0007669"/>
    <property type="project" value="TreeGrafter"/>
</dbReference>
<dbReference type="GO" id="GO:0030246">
    <property type="term" value="F:carbohydrate binding"/>
    <property type="evidence" value="ECO:0007669"/>
    <property type="project" value="InterPro"/>
</dbReference>
<keyword evidence="5" id="KW-0574">Periplasm</keyword>
<sequence>MTLLSRRHALAGLAALAFGPAGPALPFRAAFAADAPIKLGPSQPFDFDRVVAQAKALAGHSYQPPVIRHAEILDRIDYDAAQQIRFRADRALWPAGSGAPFPVQLSHPGKFSKAPVRIYQVTGTTAREVLYSPSLFEFGAAEFARKLPDDIGFSGFRLMHPGGRTDFLSFVGASYFRSAGELDQYGLSARGVAVNTASAHEEFPRFTSFWIAEPAAPGGDALIHALLDGPSLSGAFRIAVSSDTRPVLKIESVLFIRKEIQRLGIAPLTSMFWYGKHNRTQGIDWRPEIHDSDGLALATGAGERIWRPLNDPASTRVSAFMDKDPRGFGLLQRERDFQRYQDDAVFYNRRPSVWVEPLAPWGEGAVQLVELPTSDETNDNIVAFWVPKGPIKAGAVLRFAYQQYWLADEPHPPEAGRVIATRVGVGGVPGRPRPPAAKKFVVDFAGPPLEPLTRLDGVEPVVTASRGKIVNPNALPVVGTKTWRLTFDLAVDGGTEPIDLRCYLRHEGTALTETWLYQFLPTG</sequence>
<proteinExistence type="inferred from homology"/>
<dbReference type="PIRSF" id="PIRSF006281">
    <property type="entry name" value="MdoG"/>
    <property type="match status" value="1"/>
</dbReference>
<evidence type="ECO:0000256" key="1">
    <source>
        <dbReference type="ARBA" id="ARBA00004418"/>
    </source>
</evidence>
<name>A0A8J2YYL8_9PROT</name>
<protein>
    <submittedName>
        <fullName evidence="8">Glucan biosynthesis protein D</fullName>
    </submittedName>
</protein>
<comment type="caution">
    <text evidence="8">The sequence shown here is derived from an EMBL/GenBank/DDBJ whole genome shotgun (WGS) entry which is preliminary data.</text>
</comment>
<dbReference type="EMBL" id="BMJQ01000012">
    <property type="protein sequence ID" value="GGF33924.1"/>
    <property type="molecule type" value="Genomic_DNA"/>
</dbReference>
<dbReference type="RefSeq" id="WP_189050014.1">
    <property type="nucleotide sequence ID" value="NZ_BMJQ01000012.1"/>
</dbReference>